<keyword evidence="2" id="KW-0175">Coiled coil</keyword>
<proteinExistence type="inferred from homology"/>
<organism evidence="3 4">
    <name type="scientific">Frondihabitans sucicola</name>
    <dbReference type="NCBI Taxonomy" id="1268041"/>
    <lineage>
        <taxon>Bacteria</taxon>
        <taxon>Bacillati</taxon>
        <taxon>Actinomycetota</taxon>
        <taxon>Actinomycetes</taxon>
        <taxon>Micrococcales</taxon>
        <taxon>Microbacteriaceae</taxon>
        <taxon>Frondihabitans</taxon>
    </lineage>
</organism>
<feature type="coiled-coil region" evidence="2">
    <location>
        <begin position="132"/>
        <end position="166"/>
    </location>
</feature>
<dbReference type="EMBL" id="AP027732">
    <property type="protein sequence ID" value="BDZ51066.1"/>
    <property type="molecule type" value="Genomic_DNA"/>
</dbReference>
<dbReference type="Pfam" id="PF04012">
    <property type="entry name" value="PspA_IM30"/>
    <property type="match status" value="1"/>
</dbReference>
<dbReference type="InterPro" id="IPR007157">
    <property type="entry name" value="PspA_VIPP1"/>
</dbReference>
<keyword evidence="4" id="KW-1185">Reference proteome</keyword>
<reference evidence="4" key="1">
    <citation type="journal article" date="2019" name="Int. J. Syst. Evol. Microbiol.">
        <title>The Global Catalogue of Microorganisms (GCM) 10K type strain sequencing project: providing services to taxonomists for standard genome sequencing and annotation.</title>
        <authorList>
            <consortium name="The Broad Institute Genomics Platform"/>
            <consortium name="The Broad Institute Genome Sequencing Center for Infectious Disease"/>
            <person name="Wu L."/>
            <person name="Ma J."/>
        </authorList>
    </citation>
    <scope>NUCLEOTIDE SEQUENCE [LARGE SCALE GENOMIC DNA]</scope>
    <source>
        <strain evidence="4">NBRC 108728</strain>
    </source>
</reference>
<evidence type="ECO:0000313" key="3">
    <source>
        <dbReference type="EMBL" id="BDZ51066.1"/>
    </source>
</evidence>
<dbReference type="PANTHER" id="PTHR31088">
    <property type="entry name" value="MEMBRANE-ASSOCIATED PROTEIN VIPP1, CHLOROPLASTIC"/>
    <property type="match status" value="1"/>
</dbReference>
<sequence length="252" mass="27532">MAKQSIFGRIAQLTKANINNLIDQAEDPKLMLDQLVRDYTNSIADAKSAVAETIGNLRLLEQDHKEDVDAAADWGNKALAASKKGDELRTSGNTTEADKFDALAKVAIGRQLSSEKEAKDAEPTIAQQTEVVDKLKKGLTGMEQKLQDLNNKRNELVARSKMAEAQGKVNDAIGSINVLDPTSDLGRFEDKIRREEAKVLGQQELQSSSLDAQFESLDELDSQTEVEARLAQLKLSGSSSPVEHWDSKPLGS</sequence>
<dbReference type="RefSeq" id="WP_286343919.1">
    <property type="nucleotide sequence ID" value="NZ_AP027732.1"/>
</dbReference>
<evidence type="ECO:0000256" key="1">
    <source>
        <dbReference type="ARBA" id="ARBA00043985"/>
    </source>
</evidence>
<dbReference type="PANTHER" id="PTHR31088:SF6">
    <property type="entry name" value="PHAGE SHOCK PROTEIN A"/>
    <property type="match status" value="1"/>
</dbReference>
<protein>
    <submittedName>
        <fullName evidence="3">Phage shock protein A</fullName>
    </submittedName>
</protein>
<accession>A0ABN6Y1Z3</accession>
<gene>
    <name evidence="3" type="ORF">GCM10025867_33070</name>
</gene>
<evidence type="ECO:0000313" key="4">
    <source>
        <dbReference type="Proteomes" id="UP001321486"/>
    </source>
</evidence>
<evidence type="ECO:0000256" key="2">
    <source>
        <dbReference type="SAM" id="Coils"/>
    </source>
</evidence>
<dbReference type="Proteomes" id="UP001321486">
    <property type="component" value="Chromosome"/>
</dbReference>
<name>A0ABN6Y1Z3_9MICO</name>
<comment type="similarity">
    <text evidence="1">Belongs to the PspA/Vipp/IM30 family.</text>
</comment>